<sequence>MAGTGNKATALSEASLILAAVFWGGNYAATKIAALSVSPLSIVAFRFVIGGLLLYCVLRVFEPESGLARGDLLPMAGLGCLGVALGQTTFTFGVSMTSAANAGLIFATSPVWGLLLGSALGLERPTARGVLGVGLSILGVGVVFYGGPGSGGASLAGDALVLAAALGFGAYTALSVRTLGRHSPLAVATYPMLFGGALALTVALPSLAKTDWVSVGAGAWAAVVFSAVLATAFAFAAWQTGVSRIGANRVLVYQYLITATGVASGVVFFGEALGAAKMVGGVVILLGVYLARRQ</sequence>
<accession>A0A6J4R4K2</accession>
<feature type="transmembrane region" description="Helical" evidence="7">
    <location>
        <begin position="185"/>
        <end position="207"/>
    </location>
</feature>
<dbReference type="AlphaFoldDB" id="A0A6J4R4K2"/>
<feature type="transmembrane region" description="Helical" evidence="7">
    <location>
        <begin position="40"/>
        <end position="61"/>
    </location>
</feature>
<feature type="transmembrane region" description="Helical" evidence="7">
    <location>
        <begin position="275"/>
        <end position="291"/>
    </location>
</feature>
<dbReference type="SUPFAM" id="SSF103481">
    <property type="entry name" value="Multidrug resistance efflux transporter EmrE"/>
    <property type="match status" value="2"/>
</dbReference>
<dbReference type="InterPro" id="IPR050638">
    <property type="entry name" value="AA-Vitamin_Transporters"/>
</dbReference>
<feature type="transmembrane region" description="Helical" evidence="7">
    <location>
        <begin position="250"/>
        <end position="269"/>
    </location>
</feature>
<dbReference type="EMBL" id="CADCVH010000063">
    <property type="protein sequence ID" value="CAA9458860.1"/>
    <property type="molecule type" value="Genomic_DNA"/>
</dbReference>
<keyword evidence="3" id="KW-1003">Cell membrane</keyword>
<dbReference type="PANTHER" id="PTHR32322:SF18">
    <property type="entry name" value="S-ADENOSYLMETHIONINE_S-ADENOSYLHOMOCYSTEINE TRANSPORTER"/>
    <property type="match status" value="1"/>
</dbReference>
<dbReference type="InterPro" id="IPR037185">
    <property type="entry name" value="EmrE-like"/>
</dbReference>
<proteinExistence type="inferred from homology"/>
<evidence type="ECO:0000259" key="8">
    <source>
        <dbReference type="Pfam" id="PF00892"/>
    </source>
</evidence>
<comment type="subcellular location">
    <subcellularLocation>
        <location evidence="1">Cell membrane</location>
        <topology evidence="1">Multi-pass membrane protein</topology>
    </subcellularLocation>
</comment>
<evidence type="ECO:0000256" key="7">
    <source>
        <dbReference type="SAM" id="Phobius"/>
    </source>
</evidence>
<keyword evidence="4 7" id="KW-0812">Transmembrane</keyword>
<dbReference type="Pfam" id="PF00892">
    <property type="entry name" value="EamA"/>
    <property type="match status" value="2"/>
</dbReference>
<evidence type="ECO:0000256" key="1">
    <source>
        <dbReference type="ARBA" id="ARBA00004651"/>
    </source>
</evidence>
<feature type="transmembrane region" description="Helical" evidence="7">
    <location>
        <begin position="102"/>
        <end position="122"/>
    </location>
</feature>
<organism evidence="9">
    <name type="scientific">uncultured Rubrobacteraceae bacterium</name>
    <dbReference type="NCBI Taxonomy" id="349277"/>
    <lineage>
        <taxon>Bacteria</taxon>
        <taxon>Bacillati</taxon>
        <taxon>Actinomycetota</taxon>
        <taxon>Rubrobacteria</taxon>
        <taxon>Rubrobacterales</taxon>
        <taxon>Rubrobacteraceae</taxon>
        <taxon>environmental samples</taxon>
    </lineage>
</organism>
<feature type="transmembrane region" description="Helical" evidence="7">
    <location>
        <begin position="219"/>
        <end position="238"/>
    </location>
</feature>
<keyword evidence="5 7" id="KW-1133">Transmembrane helix</keyword>
<feature type="domain" description="EamA" evidence="8">
    <location>
        <begin position="156"/>
        <end position="291"/>
    </location>
</feature>
<name>A0A6J4R4K2_9ACTN</name>
<feature type="transmembrane region" description="Helical" evidence="7">
    <location>
        <begin position="129"/>
        <end position="147"/>
    </location>
</feature>
<evidence type="ECO:0000256" key="4">
    <source>
        <dbReference type="ARBA" id="ARBA00022692"/>
    </source>
</evidence>
<evidence type="ECO:0000313" key="9">
    <source>
        <dbReference type="EMBL" id="CAA9458860.1"/>
    </source>
</evidence>
<dbReference type="PANTHER" id="PTHR32322">
    <property type="entry name" value="INNER MEMBRANE TRANSPORTER"/>
    <property type="match status" value="1"/>
</dbReference>
<keyword evidence="6 7" id="KW-0472">Membrane</keyword>
<evidence type="ECO:0000256" key="6">
    <source>
        <dbReference type="ARBA" id="ARBA00023136"/>
    </source>
</evidence>
<dbReference type="InterPro" id="IPR000620">
    <property type="entry name" value="EamA_dom"/>
</dbReference>
<feature type="transmembrane region" description="Helical" evidence="7">
    <location>
        <begin position="153"/>
        <end position="173"/>
    </location>
</feature>
<feature type="domain" description="EamA" evidence="8">
    <location>
        <begin position="16"/>
        <end position="144"/>
    </location>
</feature>
<dbReference type="GO" id="GO:0005886">
    <property type="term" value="C:plasma membrane"/>
    <property type="evidence" value="ECO:0007669"/>
    <property type="project" value="UniProtKB-SubCell"/>
</dbReference>
<evidence type="ECO:0000256" key="3">
    <source>
        <dbReference type="ARBA" id="ARBA00022475"/>
    </source>
</evidence>
<evidence type="ECO:0000256" key="2">
    <source>
        <dbReference type="ARBA" id="ARBA00007362"/>
    </source>
</evidence>
<gene>
    <name evidence="9" type="ORF">AVDCRST_MAG02-1973</name>
</gene>
<comment type="similarity">
    <text evidence="2">Belongs to the EamA transporter family.</text>
</comment>
<protein>
    <submittedName>
        <fullName evidence="9">Permease of the drug/metabolite transporter (DMT) superfamily</fullName>
    </submittedName>
</protein>
<reference evidence="9" key="1">
    <citation type="submission" date="2020-02" db="EMBL/GenBank/DDBJ databases">
        <authorList>
            <person name="Meier V. D."/>
        </authorList>
    </citation>
    <scope>NUCLEOTIDE SEQUENCE</scope>
    <source>
        <strain evidence="9">AVDCRST_MAG02</strain>
    </source>
</reference>
<evidence type="ECO:0000256" key="5">
    <source>
        <dbReference type="ARBA" id="ARBA00022989"/>
    </source>
</evidence>